<keyword evidence="8" id="KW-0413">Isomerase</keyword>
<sequence length="440" mass="50341">MILPTNTGFEQTVLAGMLNDEECFYEGLSFVDAEHFTTSENIAVFQRLSKKEEMPSANILMKEVENSKEKSAIRVIDSTWTNRYDFQQALNGLKEVFKKRCLYYSIEKLKSRFENEKTDKLIDDFTREVSDNALNTSGQEIIDPAEHASDYLSNFYEIYGNPDLSKGIPYSVTDERGRTKGLPALDETFNGAQGGDLIMVAAKTGEGKSAFAINLSRIFSMHQSYIGYYENTEMRVEELLSRLLAPIAVVKSNEIETGRLEGTESERNEKVSRISSAYEAYRQSKFILSRVPHLPLFKAKGLAKQVRLRHGGLDYLIIDYIGRMQMNSNQNSWDELYEITKALKELAIELDIPIFMLAQRNQAGEVEGAKKMMNECDGVLFFEPTSEDDNEFIRQYVRSDQQQKVNYRIVKKKVRRNDNAAPIYCMFDKSKSLIVEAKRA</sequence>
<keyword evidence="7" id="KW-0238">DNA-binding</keyword>
<dbReference type="GO" id="GO:0004386">
    <property type="term" value="F:helicase activity"/>
    <property type="evidence" value="ECO:0007669"/>
    <property type="project" value="UniProtKB-KW"/>
</dbReference>
<keyword evidence="4" id="KW-0378">Hydrolase</keyword>
<organism evidence="12 13">
    <name type="scientific">Virgibacillus kapii</name>
    <dbReference type="NCBI Taxonomy" id="1638645"/>
    <lineage>
        <taxon>Bacteria</taxon>
        <taxon>Bacillati</taxon>
        <taxon>Bacillota</taxon>
        <taxon>Bacilli</taxon>
        <taxon>Bacillales</taxon>
        <taxon>Bacillaceae</taxon>
        <taxon>Virgibacillus</taxon>
    </lineage>
</organism>
<comment type="caution">
    <text evidence="12">The sequence shown here is derived from an EMBL/GenBank/DDBJ whole genome shotgun (WGS) entry which is preliminary data.</text>
</comment>
<dbReference type="Pfam" id="PF03796">
    <property type="entry name" value="DnaB_C"/>
    <property type="match status" value="1"/>
</dbReference>
<dbReference type="Pfam" id="PF00772">
    <property type="entry name" value="DnaB"/>
    <property type="match status" value="1"/>
</dbReference>
<keyword evidence="2" id="KW-0235">DNA replication</keyword>
<keyword evidence="6" id="KW-0067">ATP-binding</keyword>
<accession>A0ABQ2D8N7</accession>
<evidence type="ECO:0000256" key="1">
    <source>
        <dbReference type="ARBA" id="ARBA00008428"/>
    </source>
</evidence>
<dbReference type="InterPro" id="IPR036185">
    <property type="entry name" value="DNA_heli_DnaB-like_N_sf"/>
</dbReference>
<evidence type="ECO:0000256" key="3">
    <source>
        <dbReference type="ARBA" id="ARBA00022741"/>
    </source>
</evidence>
<proteinExistence type="inferred from homology"/>
<evidence type="ECO:0000256" key="6">
    <source>
        <dbReference type="ARBA" id="ARBA00022840"/>
    </source>
</evidence>
<keyword evidence="3" id="KW-0547">Nucleotide-binding</keyword>
<comment type="catalytic activity">
    <reaction evidence="10">
        <text>ATP + H2O = ADP + phosphate + H(+)</text>
        <dbReference type="Rhea" id="RHEA:13065"/>
        <dbReference type="ChEBI" id="CHEBI:15377"/>
        <dbReference type="ChEBI" id="CHEBI:15378"/>
        <dbReference type="ChEBI" id="CHEBI:30616"/>
        <dbReference type="ChEBI" id="CHEBI:43474"/>
        <dbReference type="ChEBI" id="CHEBI:456216"/>
        <dbReference type="EC" id="5.6.2.3"/>
    </reaction>
</comment>
<evidence type="ECO:0000313" key="13">
    <source>
        <dbReference type="Proteomes" id="UP000634435"/>
    </source>
</evidence>
<keyword evidence="13" id="KW-1185">Reference proteome</keyword>
<gene>
    <name evidence="12" type="primary">dnaB</name>
    <name evidence="12" type="ORF">GCM10007111_08590</name>
</gene>
<protein>
    <recommendedName>
        <fullName evidence="9">DNA 5'-3' helicase</fullName>
        <ecNumber evidence="9">5.6.2.3</ecNumber>
    </recommendedName>
</protein>
<evidence type="ECO:0000256" key="10">
    <source>
        <dbReference type="ARBA" id="ARBA00048954"/>
    </source>
</evidence>
<dbReference type="InterPro" id="IPR007694">
    <property type="entry name" value="DNA_helicase_DnaB-like_C"/>
</dbReference>
<evidence type="ECO:0000259" key="11">
    <source>
        <dbReference type="PROSITE" id="PS51199"/>
    </source>
</evidence>
<reference evidence="13" key="1">
    <citation type="journal article" date="2019" name="Int. J. Syst. Evol. Microbiol.">
        <title>The Global Catalogue of Microorganisms (GCM) 10K type strain sequencing project: providing services to taxonomists for standard genome sequencing and annotation.</title>
        <authorList>
            <consortium name="The Broad Institute Genomics Platform"/>
            <consortium name="The Broad Institute Genome Sequencing Center for Infectious Disease"/>
            <person name="Wu L."/>
            <person name="Ma J."/>
        </authorList>
    </citation>
    <scope>NUCLEOTIDE SEQUENCE [LARGE SCALE GENOMIC DNA]</scope>
    <source>
        <strain evidence="13">JCM 30071</strain>
    </source>
</reference>
<evidence type="ECO:0000256" key="2">
    <source>
        <dbReference type="ARBA" id="ARBA00022705"/>
    </source>
</evidence>
<comment type="similarity">
    <text evidence="1">Belongs to the helicase family. DnaB subfamily.</text>
</comment>
<keyword evidence="5 12" id="KW-0347">Helicase</keyword>
<dbReference type="PANTHER" id="PTHR30153">
    <property type="entry name" value="REPLICATIVE DNA HELICASE DNAB"/>
    <property type="match status" value="1"/>
</dbReference>
<dbReference type="PANTHER" id="PTHR30153:SF2">
    <property type="entry name" value="REPLICATIVE DNA HELICASE"/>
    <property type="match status" value="1"/>
</dbReference>
<dbReference type="SUPFAM" id="SSF52540">
    <property type="entry name" value="P-loop containing nucleoside triphosphate hydrolases"/>
    <property type="match status" value="1"/>
</dbReference>
<dbReference type="Proteomes" id="UP000634435">
    <property type="component" value="Unassembled WGS sequence"/>
</dbReference>
<dbReference type="InterPro" id="IPR007693">
    <property type="entry name" value="DNA_helicase_DnaB-like_N"/>
</dbReference>
<dbReference type="InterPro" id="IPR027417">
    <property type="entry name" value="P-loop_NTPase"/>
</dbReference>
<evidence type="ECO:0000256" key="8">
    <source>
        <dbReference type="ARBA" id="ARBA00023235"/>
    </source>
</evidence>
<dbReference type="EMBL" id="BMPN01000001">
    <property type="protein sequence ID" value="GGJ48857.1"/>
    <property type="molecule type" value="Genomic_DNA"/>
</dbReference>
<evidence type="ECO:0000256" key="7">
    <source>
        <dbReference type="ARBA" id="ARBA00023125"/>
    </source>
</evidence>
<dbReference type="RefSeq" id="WP_188942177.1">
    <property type="nucleotide sequence ID" value="NZ_BMPN01000001.1"/>
</dbReference>
<dbReference type="Gene3D" id="3.40.50.300">
    <property type="entry name" value="P-loop containing nucleotide triphosphate hydrolases"/>
    <property type="match status" value="1"/>
</dbReference>
<name>A0ABQ2D8N7_9BACI</name>
<evidence type="ECO:0000256" key="4">
    <source>
        <dbReference type="ARBA" id="ARBA00022801"/>
    </source>
</evidence>
<feature type="domain" description="SF4 helicase" evidence="11">
    <location>
        <begin position="171"/>
        <end position="380"/>
    </location>
</feature>
<dbReference type="SUPFAM" id="SSF48024">
    <property type="entry name" value="N-terminal domain of DnaB helicase"/>
    <property type="match status" value="1"/>
</dbReference>
<dbReference type="PROSITE" id="PS51199">
    <property type="entry name" value="SF4_HELICASE"/>
    <property type="match status" value="1"/>
</dbReference>
<dbReference type="EC" id="5.6.2.3" evidence="9"/>
<evidence type="ECO:0000256" key="9">
    <source>
        <dbReference type="ARBA" id="ARBA00044969"/>
    </source>
</evidence>
<evidence type="ECO:0000313" key="12">
    <source>
        <dbReference type="EMBL" id="GGJ48857.1"/>
    </source>
</evidence>
<evidence type="ECO:0000256" key="5">
    <source>
        <dbReference type="ARBA" id="ARBA00022806"/>
    </source>
</evidence>